<dbReference type="PANTHER" id="PTHR37423:SF2">
    <property type="entry name" value="MEMBRANE-BOUND LYTIC MUREIN TRANSGLYCOSYLASE C"/>
    <property type="match status" value="1"/>
</dbReference>
<dbReference type="OrthoDB" id="9815002at2"/>
<accession>A0A3S4FB31</accession>
<dbReference type="RefSeq" id="WP_129607974.1">
    <property type="nucleotide sequence ID" value="NZ_UWOC01000066.1"/>
</dbReference>
<evidence type="ECO:0000256" key="3">
    <source>
        <dbReference type="SAM" id="MobiDB-lite"/>
    </source>
</evidence>
<dbReference type="EMBL" id="UWOC01000066">
    <property type="protein sequence ID" value="VCU07772.1"/>
    <property type="molecule type" value="Genomic_DNA"/>
</dbReference>
<protein>
    <submittedName>
        <fullName evidence="5">Membrane-bound lytic murein transglycosylase C</fullName>
    </submittedName>
</protein>
<evidence type="ECO:0000256" key="2">
    <source>
        <dbReference type="ARBA" id="ARBA00009387"/>
    </source>
</evidence>
<sequence>MRTLRSSRRQSVETGRTRAAQRLSILLLSGLLFVAGPTGSTLAQSAPVVQPHPAHPFAAFIAEASQRFGIPEAWIRAVMNAESAGDVRAISRAGAMGLMQIMPNTWAELRARHRLGSDPYEPRDNILAGAAYLREMHDRYGSPGFLAAYNAGPGRYDEYLAGGRALPAETRAYVAALAPLVGGGEITGPVTVAAADPLAWTRAPLFIARTEGPPSADLVRTEARPDSARAAAPEREVPTTLPQSSGLFVARSDGGESR</sequence>
<feature type="compositionally biased region" description="Basic and acidic residues" evidence="3">
    <location>
        <begin position="219"/>
        <end position="237"/>
    </location>
</feature>
<dbReference type="PANTHER" id="PTHR37423">
    <property type="entry name" value="SOLUBLE LYTIC MUREIN TRANSGLYCOSYLASE-RELATED"/>
    <property type="match status" value="1"/>
</dbReference>
<dbReference type="Proteomes" id="UP000289200">
    <property type="component" value="Unassembled WGS sequence"/>
</dbReference>
<dbReference type="InterPro" id="IPR023346">
    <property type="entry name" value="Lysozyme-like_dom_sf"/>
</dbReference>
<name>A0A3S4FB31_9BRAD</name>
<dbReference type="Pfam" id="PF01464">
    <property type="entry name" value="SLT"/>
    <property type="match status" value="1"/>
</dbReference>
<evidence type="ECO:0000313" key="5">
    <source>
        <dbReference type="EMBL" id="VCU07772.1"/>
    </source>
</evidence>
<gene>
    <name evidence="5" type="primary">mltC</name>
    <name evidence="5" type="ORF">RHODGE_RHODGE_00944</name>
</gene>
<proteinExistence type="inferred from homology"/>
<dbReference type="SUPFAM" id="SSF53955">
    <property type="entry name" value="Lysozyme-like"/>
    <property type="match status" value="1"/>
</dbReference>
<comment type="similarity">
    <text evidence="2">Belongs to the virb1 family.</text>
</comment>
<evidence type="ECO:0000313" key="6">
    <source>
        <dbReference type="Proteomes" id="UP000289200"/>
    </source>
</evidence>
<dbReference type="InterPro" id="IPR008258">
    <property type="entry name" value="Transglycosylase_SLT_dom_1"/>
</dbReference>
<dbReference type="CDD" id="cd00254">
    <property type="entry name" value="LT-like"/>
    <property type="match status" value="1"/>
</dbReference>
<feature type="domain" description="Transglycosylase SLT" evidence="4">
    <location>
        <begin position="61"/>
        <end position="161"/>
    </location>
</feature>
<comment type="caution">
    <text evidence="5">The sequence shown here is derived from an EMBL/GenBank/DDBJ whole genome shotgun (WGS) entry which is preliminary data.</text>
</comment>
<dbReference type="AlphaFoldDB" id="A0A3S4FB31"/>
<comment type="similarity">
    <text evidence="1">Belongs to the transglycosylase Slt family.</text>
</comment>
<feature type="region of interest" description="Disordered" evidence="3">
    <location>
        <begin position="214"/>
        <end position="258"/>
    </location>
</feature>
<dbReference type="Gene3D" id="1.10.530.10">
    <property type="match status" value="1"/>
</dbReference>
<reference evidence="6" key="1">
    <citation type="submission" date="2018-10" db="EMBL/GenBank/DDBJ databases">
        <authorList>
            <person name="Peiro R."/>
            <person name="Begona"/>
            <person name="Cbmso G."/>
            <person name="Lopez M."/>
            <person name="Gonzalez S."/>
            <person name="Sacristan E."/>
            <person name="Castillo E."/>
        </authorList>
    </citation>
    <scope>NUCLEOTIDE SEQUENCE [LARGE SCALE GENOMIC DNA]</scope>
</reference>
<evidence type="ECO:0000256" key="1">
    <source>
        <dbReference type="ARBA" id="ARBA00007734"/>
    </source>
</evidence>
<organism evidence="5 6">
    <name type="scientific">Rhodoplanes serenus</name>
    <dbReference type="NCBI Taxonomy" id="200615"/>
    <lineage>
        <taxon>Bacteria</taxon>
        <taxon>Pseudomonadati</taxon>
        <taxon>Pseudomonadota</taxon>
        <taxon>Alphaproteobacteria</taxon>
        <taxon>Hyphomicrobiales</taxon>
        <taxon>Nitrobacteraceae</taxon>
        <taxon>Rhodoplanes</taxon>
    </lineage>
</organism>
<keyword evidence="6" id="KW-1185">Reference proteome</keyword>
<evidence type="ECO:0000259" key="4">
    <source>
        <dbReference type="Pfam" id="PF01464"/>
    </source>
</evidence>